<protein>
    <submittedName>
        <fullName evidence="1">Uncharacterized protein</fullName>
    </submittedName>
</protein>
<evidence type="ECO:0000313" key="2">
    <source>
        <dbReference type="Proteomes" id="UP000093903"/>
    </source>
</evidence>
<organism evidence="1 2">
    <name type="scientific">Cylindrospermopsis raciborskii CS-505</name>
    <dbReference type="NCBI Taxonomy" id="533240"/>
    <lineage>
        <taxon>Bacteria</taxon>
        <taxon>Bacillati</taxon>
        <taxon>Cyanobacteriota</taxon>
        <taxon>Cyanophyceae</taxon>
        <taxon>Nostocales</taxon>
        <taxon>Aphanizomenonaceae</taxon>
        <taxon>Cylindrospermopsis</taxon>
    </lineage>
</organism>
<accession>A0A853ME24</accession>
<dbReference type="AlphaFoldDB" id="A0A853ME24"/>
<evidence type="ECO:0000313" key="1">
    <source>
        <dbReference type="EMBL" id="OBU76792.1"/>
    </source>
</evidence>
<dbReference type="Proteomes" id="UP000093903">
    <property type="component" value="Unassembled WGS sequence"/>
</dbReference>
<gene>
    <name evidence="1" type="ORF">A9P98_11050</name>
</gene>
<comment type="caution">
    <text evidence="1">The sequence shown here is derived from an EMBL/GenBank/DDBJ whole genome shotgun (WGS) entry which is preliminary data.</text>
</comment>
<proteinExistence type="predicted"/>
<reference evidence="1 2" key="1">
    <citation type="submission" date="2016-05" db="EMBL/GenBank/DDBJ databases">
        <title>First complete genome of the cyanobacterium Cylindrospermopsis raciborskii CS505, containing a circular chromosome and a single extrachromosomal element.</title>
        <authorList>
            <person name="Fuentes J."/>
            <person name="Tamames J."/>
            <person name="Allen E."/>
            <person name="Plominski A."/>
            <person name="Vasquez M."/>
        </authorList>
    </citation>
    <scope>NUCLEOTIDE SEQUENCE [LARGE SCALE GENOMIC DNA]</scope>
    <source>
        <strain evidence="1 2">CS505</strain>
    </source>
</reference>
<name>A0A853ME24_9CYAN</name>
<dbReference type="EMBL" id="LYXA01000001">
    <property type="protein sequence ID" value="OBU76792.1"/>
    <property type="molecule type" value="Genomic_DNA"/>
</dbReference>
<sequence length="68" mass="8295">MKIIPKTFNTTNFIQFHILEYFLIDVQIFARSANFIIVKFATEIWQFLCLYYEKLSLKSKFIPDRIHF</sequence>